<name>A0AA39V566_9LECA</name>
<feature type="region of interest" description="Disordered" evidence="1">
    <location>
        <begin position="69"/>
        <end position="104"/>
    </location>
</feature>
<feature type="compositionally biased region" description="Polar residues" evidence="1">
    <location>
        <begin position="287"/>
        <end position="309"/>
    </location>
</feature>
<dbReference type="Proteomes" id="UP001166286">
    <property type="component" value="Unassembled WGS sequence"/>
</dbReference>
<evidence type="ECO:0000256" key="1">
    <source>
        <dbReference type="SAM" id="MobiDB-lite"/>
    </source>
</evidence>
<feature type="region of interest" description="Disordered" evidence="1">
    <location>
        <begin position="118"/>
        <end position="138"/>
    </location>
</feature>
<feature type="compositionally biased region" description="Basic and acidic residues" evidence="1">
    <location>
        <begin position="1"/>
        <end position="11"/>
    </location>
</feature>
<keyword evidence="3" id="KW-1185">Reference proteome</keyword>
<dbReference type="EMBL" id="JAFEKC020000002">
    <property type="protein sequence ID" value="KAK0516793.1"/>
    <property type="molecule type" value="Genomic_DNA"/>
</dbReference>
<sequence>MLAARDQENLVHGHQAAAASKPLNQGTRQLAPKTPGNLPKTPFKVPLNDENAGGFVGGKMGGRVFEKGSENRMNGGKKAGLTDKFVTPMGPKSRAPLGAKTTNAKAKAFRTPAAAPLENDLGKTNQKNTSVRKAKPRVSHAEMTKLEILGDKHEIEEPEIEYMPPRAKDMPDLPDDHVDLDFSMFENGGLMKDALAYYMTRKGEDGLSHVEREERRRQKLWDRVDRISDAALQRDIDGEPIPCTHYPECPGELCKDTIQARKEAEEQYQKTVAEIEAETAPLPKKSIPSNGPSTLKTKTAPATLSQTKGSALALKATSKTGAPSAKSRLNSNLVSRPQKTALPTNPSPMRHTAATAISKTTMGYSKGRAASATLRKTVLPAKATKTDENAIADTEMAPADYIQRYGVPKFGSEMWIRCKNSGCFDEDEGPSLEEIFARGQPSGLDAYLREEAEQDFQLTF</sequence>
<organism evidence="2 3">
    <name type="scientific">Cladonia borealis</name>
    <dbReference type="NCBI Taxonomy" id="184061"/>
    <lineage>
        <taxon>Eukaryota</taxon>
        <taxon>Fungi</taxon>
        <taxon>Dikarya</taxon>
        <taxon>Ascomycota</taxon>
        <taxon>Pezizomycotina</taxon>
        <taxon>Lecanoromycetes</taxon>
        <taxon>OSLEUM clade</taxon>
        <taxon>Lecanoromycetidae</taxon>
        <taxon>Lecanorales</taxon>
        <taxon>Lecanorineae</taxon>
        <taxon>Cladoniaceae</taxon>
        <taxon>Cladonia</taxon>
    </lineage>
</organism>
<accession>A0AA39V566</accession>
<comment type="caution">
    <text evidence="2">The sequence shown here is derived from an EMBL/GenBank/DDBJ whole genome shotgun (WGS) entry which is preliminary data.</text>
</comment>
<evidence type="ECO:0000313" key="2">
    <source>
        <dbReference type="EMBL" id="KAK0516793.1"/>
    </source>
</evidence>
<feature type="region of interest" description="Disordered" evidence="1">
    <location>
        <begin position="1"/>
        <end position="42"/>
    </location>
</feature>
<evidence type="ECO:0000313" key="3">
    <source>
        <dbReference type="Proteomes" id="UP001166286"/>
    </source>
</evidence>
<gene>
    <name evidence="2" type="ORF">JMJ35_001396</name>
</gene>
<feature type="region of interest" description="Disordered" evidence="1">
    <location>
        <begin position="279"/>
        <end position="350"/>
    </location>
</feature>
<protein>
    <submittedName>
        <fullName evidence="2">Uncharacterized protein</fullName>
    </submittedName>
</protein>
<feature type="compositionally biased region" description="Polar residues" evidence="1">
    <location>
        <begin position="317"/>
        <end position="344"/>
    </location>
</feature>
<reference evidence="2" key="1">
    <citation type="submission" date="2023-03" db="EMBL/GenBank/DDBJ databases">
        <title>Complete genome of Cladonia borealis.</title>
        <authorList>
            <person name="Park H."/>
        </authorList>
    </citation>
    <scope>NUCLEOTIDE SEQUENCE</scope>
    <source>
        <strain evidence="2">ANT050790</strain>
    </source>
</reference>
<proteinExistence type="predicted"/>
<dbReference type="AlphaFoldDB" id="A0AA39V566"/>